<organism evidence="2 3">
    <name type="scientific">Luteimonas wenzhouensis</name>
    <dbReference type="NCBI Taxonomy" id="2599615"/>
    <lineage>
        <taxon>Bacteria</taxon>
        <taxon>Pseudomonadati</taxon>
        <taxon>Pseudomonadota</taxon>
        <taxon>Gammaproteobacteria</taxon>
        <taxon>Lysobacterales</taxon>
        <taxon>Lysobacteraceae</taxon>
        <taxon>Luteimonas</taxon>
    </lineage>
</organism>
<dbReference type="RefSeq" id="WP_146312299.1">
    <property type="nucleotide sequence ID" value="NZ_VOHE01000003.1"/>
</dbReference>
<evidence type="ECO:0000256" key="1">
    <source>
        <dbReference type="SAM" id="SignalP"/>
    </source>
</evidence>
<protein>
    <recommendedName>
        <fullName evidence="4">Secreted protein</fullName>
    </recommendedName>
</protein>
<accession>A0A5C5U139</accession>
<comment type="caution">
    <text evidence="2">The sequence shown here is derived from an EMBL/GenBank/DDBJ whole genome shotgun (WGS) entry which is preliminary data.</text>
</comment>
<evidence type="ECO:0000313" key="2">
    <source>
        <dbReference type="EMBL" id="TWT19677.1"/>
    </source>
</evidence>
<gene>
    <name evidence="2" type="ORF">FQY79_07495</name>
</gene>
<dbReference type="Proteomes" id="UP000315949">
    <property type="component" value="Unassembled WGS sequence"/>
</dbReference>
<reference evidence="2 3" key="1">
    <citation type="submission" date="2019-07" db="EMBL/GenBank/DDBJ databases">
        <title>Luteimonas sp. YD-1 nov., isolated from acidic soil.</title>
        <authorList>
            <person name="Zhou J."/>
        </authorList>
    </citation>
    <scope>NUCLEOTIDE SEQUENCE [LARGE SCALE GENOMIC DNA]</scope>
    <source>
        <strain evidence="2 3">YD-1</strain>
    </source>
</reference>
<dbReference type="AlphaFoldDB" id="A0A5C5U139"/>
<evidence type="ECO:0000313" key="3">
    <source>
        <dbReference type="Proteomes" id="UP000315949"/>
    </source>
</evidence>
<keyword evidence="1" id="KW-0732">Signal</keyword>
<evidence type="ECO:0008006" key="4">
    <source>
        <dbReference type="Google" id="ProtNLM"/>
    </source>
</evidence>
<dbReference type="EMBL" id="VOHE01000003">
    <property type="protein sequence ID" value="TWT19677.1"/>
    <property type="molecule type" value="Genomic_DNA"/>
</dbReference>
<name>A0A5C5U139_9GAMM</name>
<dbReference type="OrthoDB" id="5966402at2"/>
<keyword evidence="3" id="KW-1185">Reference proteome</keyword>
<feature type="signal peptide" evidence="1">
    <location>
        <begin position="1"/>
        <end position="22"/>
    </location>
</feature>
<proteinExistence type="predicted"/>
<sequence length="165" mass="17572">MSPGPAAAAAVLALALATAAGAAAQEAGGGPQAAAEEAARPGTGDDWIDLRLDDMDRYAARYRDAFVDEVARYLEAPRALVVDALGHGMRPGDVYYACALARASGRACRGLVEAWREDPGGGWPGVAERLGLAPDDLHRRVRDDIRASYRRWARPDGHLAPRRGR</sequence>
<feature type="chain" id="PRO_5022804848" description="Secreted protein" evidence="1">
    <location>
        <begin position="23"/>
        <end position="165"/>
    </location>
</feature>